<dbReference type="PROSITE" id="PS51257">
    <property type="entry name" value="PROKAR_LIPOPROTEIN"/>
    <property type="match status" value="1"/>
</dbReference>
<name>A0ABT5F153_9BACT</name>
<feature type="domain" description="Peptidase M16 N-terminal" evidence="3">
    <location>
        <begin position="86"/>
        <end position="203"/>
    </location>
</feature>
<sequence length="538" mass="56627">MRFAKKSAFLSLVALTALAACGAEPQVQPVDPTKKETTPPVAEAKPAPPPVDLLGPKPELPPSRPFTPPAVETFTTKNGLSVWLVEKHGLPLVSAVLVMRGGSSADPANLPGLMHITTDMLDEGAGKRSAVEVSSGINDLGATLALGTSADASVLSLTVLKNNFNAAFGIFSDVVARPHFDAKEWKRVSELWQNNLKKRSDEPMSVSRVINAAVLFGPETPYGHPADGLLEAAAKVDLPTVKRFYKESFRPDRAVLVVAGDISRKEVTDIVDAQLGTWKAPPAKAAPKQAEFPGPRAASARPKLVLVDRPGAPQSVIAVVRDGVAASDPLLPRLELINTALGGSFTSRLNMNLREEHHWAYGAGSTFQESRNKGGFWAIASVETPATGVALKEMLSELSKMAASGPTAEELEKAKAQDRADLMQTYETVSGTARRLATLARLGLPPGHDSEATRARQSATLAEVTALAKTHVDPTSATVIVVGPREAVGPQLATLGLGEPESWDPEGKPANAAAKPEAKPADKPAAKPADKPGAKKGK</sequence>
<keyword evidence="6" id="KW-1185">Reference proteome</keyword>
<dbReference type="Pfam" id="PF05193">
    <property type="entry name" value="Peptidase_M16_C"/>
    <property type="match status" value="1"/>
</dbReference>
<dbReference type="Proteomes" id="UP001221411">
    <property type="component" value="Unassembled WGS sequence"/>
</dbReference>
<evidence type="ECO:0000259" key="4">
    <source>
        <dbReference type="Pfam" id="PF05193"/>
    </source>
</evidence>
<dbReference type="InterPro" id="IPR011765">
    <property type="entry name" value="Pept_M16_N"/>
</dbReference>
<feature type="signal peptide" evidence="2">
    <location>
        <begin position="1"/>
        <end position="19"/>
    </location>
</feature>
<dbReference type="Gene3D" id="3.30.830.10">
    <property type="entry name" value="Metalloenzyme, LuxS/M16 peptidase-like"/>
    <property type="match status" value="2"/>
</dbReference>
<evidence type="ECO:0000313" key="5">
    <source>
        <dbReference type="EMBL" id="MDC0746907.1"/>
    </source>
</evidence>
<protein>
    <submittedName>
        <fullName evidence="5">Pitrilysin family protein</fullName>
    </submittedName>
</protein>
<dbReference type="PANTHER" id="PTHR11851:SF224">
    <property type="entry name" value="PROCESSING PROTEASE"/>
    <property type="match status" value="1"/>
</dbReference>
<dbReference type="PANTHER" id="PTHR11851">
    <property type="entry name" value="METALLOPROTEASE"/>
    <property type="match status" value="1"/>
</dbReference>
<evidence type="ECO:0000256" key="2">
    <source>
        <dbReference type="SAM" id="SignalP"/>
    </source>
</evidence>
<evidence type="ECO:0000256" key="1">
    <source>
        <dbReference type="SAM" id="MobiDB-lite"/>
    </source>
</evidence>
<proteinExistence type="predicted"/>
<feature type="region of interest" description="Disordered" evidence="1">
    <location>
        <begin position="491"/>
        <end position="538"/>
    </location>
</feature>
<feature type="region of interest" description="Disordered" evidence="1">
    <location>
        <begin position="24"/>
        <end position="65"/>
    </location>
</feature>
<dbReference type="InterPro" id="IPR011249">
    <property type="entry name" value="Metalloenz_LuxS/M16"/>
</dbReference>
<keyword evidence="2" id="KW-0732">Signal</keyword>
<dbReference type="Pfam" id="PF00675">
    <property type="entry name" value="Peptidase_M16"/>
    <property type="match status" value="1"/>
</dbReference>
<organism evidence="5 6">
    <name type="scientific">Polyangium mundeleinium</name>
    <dbReference type="NCBI Taxonomy" id="2995306"/>
    <lineage>
        <taxon>Bacteria</taxon>
        <taxon>Pseudomonadati</taxon>
        <taxon>Myxococcota</taxon>
        <taxon>Polyangia</taxon>
        <taxon>Polyangiales</taxon>
        <taxon>Polyangiaceae</taxon>
        <taxon>Polyangium</taxon>
    </lineage>
</organism>
<dbReference type="InterPro" id="IPR050361">
    <property type="entry name" value="MPP/UQCRC_Complex"/>
</dbReference>
<dbReference type="SUPFAM" id="SSF63411">
    <property type="entry name" value="LuxS/MPP-like metallohydrolase"/>
    <property type="match status" value="2"/>
</dbReference>
<feature type="chain" id="PRO_5045485988" evidence="2">
    <location>
        <begin position="20"/>
        <end position="538"/>
    </location>
</feature>
<dbReference type="EMBL" id="JAQNDO010000001">
    <property type="protein sequence ID" value="MDC0746907.1"/>
    <property type="molecule type" value="Genomic_DNA"/>
</dbReference>
<dbReference type="InterPro" id="IPR007863">
    <property type="entry name" value="Peptidase_M16_C"/>
</dbReference>
<evidence type="ECO:0000259" key="3">
    <source>
        <dbReference type="Pfam" id="PF00675"/>
    </source>
</evidence>
<dbReference type="RefSeq" id="WP_271925273.1">
    <property type="nucleotide sequence ID" value="NZ_JAQNDO010000001.1"/>
</dbReference>
<feature type="domain" description="Peptidase M16 C-terminal" evidence="4">
    <location>
        <begin position="237"/>
        <end position="417"/>
    </location>
</feature>
<feature type="compositionally biased region" description="Basic and acidic residues" evidence="1">
    <location>
        <begin position="516"/>
        <end position="538"/>
    </location>
</feature>
<evidence type="ECO:0000313" key="6">
    <source>
        <dbReference type="Proteomes" id="UP001221411"/>
    </source>
</evidence>
<gene>
    <name evidence="5" type="ORF">POL67_36605</name>
</gene>
<comment type="caution">
    <text evidence="5">The sequence shown here is derived from an EMBL/GenBank/DDBJ whole genome shotgun (WGS) entry which is preliminary data.</text>
</comment>
<accession>A0ABT5F153</accession>
<reference evidence="5 6" key="1">
    <citation type="submission" date="2022-11" db="EMBL/GenBank/DDBJ databases">
        <title>Minimal conservation of predation-associated metabolite biosynthetic gene clusters underscores biosynthetic potential of Myxococcota including descriptions for ten novel species: Archangium lansinium sp. nov., Myxococcus landrumus sp. nov., Nannocystis bai.</title>
        <authorList>
            <person name="Ahearne A."/>
            <person name="Stevens C."/>
            <person name="Dowd S."/>
        </authorList>
    </citation>
    <scope>NUCLEOTIDE SEQUENCE [LARGE SCALE GENOMIC DNA]</scope>
    <source>
        <strain evidence="5 6">RJM3</strain>
    </source>
</reference>